<comment type="caution">
    <text evidence="1">The sequence shown here is derived from an EMBL/GenBank/DDBJ whole genome shotgun (WGS) entry which is preliminary data.</text>
</comment>
<gene>
    <name evidence="1" type="ORF">CWE10_09585</name>
</gene>
<accession>A0A953I9D4</accession>
<organism evidence="1 2">
    <name type="scientific">Symbiobacterium thermophilum</name>
    <dbReference type="NCBI Taxonomy" id="2734"/>
    <lineage>
        <taxon>Bacteria</taxon>
        <taxon>Bacillati</taxon>
        <taxon>Bacillota</taxon>
        <taxon>Clostridia</taxon>
        <taxon>Eubacteriales</taxon>
        <taxon>Symbiobacteriaceae</taxon>
        <taxon>Symbiobacterium</taxon>
    </lineage>
</organism>
<protein>
    <submittedName>
        <fullName evidence="1">Uncharacterized protein</fullName>
    </submittedName>
</protein>
<reference evidence="1" key="1">
    <citation type="submission" date="2017-11" db="EMBL/GenBank/DDBJ databases">
        <title>Three new genomes from thermophilic consortium.</title>
        <authorList>
            <person name="Quaggio R."/>
            <person name="Amgarten D."/>
            <person name="Setubal J.C."/>
        </authorList>
    </citation>
    <scope>NUCLEOTIDE SEQUENCE</scope>
    <source>
        <strain evidence="1">ZCTH01-B2</strain>
    </source>
</reference>
<feature type="non-terminal residue" evidence="1">
    <location>
        <position position="1"/>
    </location>
</feature>
<dbReference type="Proteomes" id="UP000732377">
    <property type="component" value="Unassembled WGS sequence"/>
</dbReference>
<evidence type="ECO:0000313" key="2">
    <source>
        <dbReference type="Proteomes" id="UP000732377"/>
    </source>
</evidence>
<sequence>EVMTNLGGFGGLVYEGPDGKDVRERVAAIWWDELPESFRRSERPIVRYVHPSATLVLDETWTLAVRE</sequence>
<dbReference type="EMBL" id="PIUK01000082">
    <property type="protein sequence ID" value="MBY6276449.1"/>
    <property type="molecule type" value="Genomic_DNA"/>
</dbReference>
<name>A0A953I9D4_SYMTR</name>
<proteinExistence type="predicted"/>
<evidence type="ECO:0000313" key="1">
    <source>
        <dbReference type="EMBL" id="MBY6276449.1"/>
    </source>
</evidence>
<dbReference type="AlphaFoldDB" id="A0A953I9D4"/>
<dbReference type="RefSeq" id="WP_273379481.1">
    <property type="nucleotide sequence ID" value="NZ_PIUK01000082.1"/>
</dbReference>